<evidence type="ECO:0000313" key="7">
    <source>
        <dbReference type="EMBL" id="ABS55137.1"/>
    </source>
</evidence>
<dbReference type="KEGG" id="mbn:Mboo_0619"/>
<dbReference type="EMBL" id="CP000780">
    <property type="protein sequence ID" value="ABS55137.1"/>
    <property type="molecule type" value="Genomic_DNA"/>
</dbReference>
<evidence type="ECO:0000256" key="2">
    <source>
        <dbReference type="ARBA" id="ARBA00007524"/>
    </source>
</evidence>
<organism evidence="7 8">
    <name type="scientific">Methanoregula boonei (strain DSM 21154 / JCM 14090 / 6A8)</name>
    <dbReference type="NCBI Taxonomy" id="456442"/>
    <lineage>
        <taxon>Archaea</taxon>
        <taxon>Methanobacteriati</taxon>
        <taxon>Methanobacteriota</taxon>
        <taxon>Stenosarchaea group</taxon>
        <taxon>Methanomicrobia</taxon>
        <taxon>Methanomicrobiales</taxon>
        <taxon>Methanoregulaceae</taxon>
        <taxon>Methanoregula</taxon>
    </lineage>
</organism>
<comment type="subcellular location">
    <subcellularLocation>
        <location evidence="1">Membrane</location>
        <topology evidence="1">Multi-pass membrane protein</topology>
    </subcellularLocation>
</comment>
<dbReference type="AlphaFoldDB" id="A7I5X6"/>
<dbReference type="GO" id="GO:0016020">
    <property type="term" value="C:membrane"/>
    <property type="evidence" value="ECO:0007669"/>
    <property type="project" value="UniProtKB-SubCell"/>
</dbReference>
<dbReference type="FunFam" id="1.20.1260.100:FF:000001">
    <property type="entry name" value="translocator protein 2"/>
    <property type="match status" value="1"/>
</dbReference>
<dbReference type="InterPro" id="IPR038330">
    <property type="entry name" value="TspO/MBR-related_sf"/>
</dbReference>
<accession>A7I5X6</accession>
<dbReference type="Pfam" id="PF03073">
    <property type="entry name" value="TspO_MBR"/>
    <property type="match status" value="1"/>
</dbReference>
<evidence type="ECO:0000313" key="8">
    <source>
        <dbReference type="Proteomes" id="UP000002408"/>
    </source>
</evidence>
<gene>
    <name evidence="7" type="ordered locus">Mboo_0619</name>
</gene>
<keyword evidence="3 6" id="KW-0812">Transmembrane</keyword>
<dbReference type="Proteomes" id="UP000002408">
    <property type="component" value="Chromosome"/>
</dbReference>
<keyword evidence="4 6" id="KW-1133">Transmembrane helix</keyword>
<feature type="transmembrane region" description="Helical" evidence="6">
    <location>
        <begin position="122"/>
        <end position="141"/>
    </location>
</feature>
<feature type="transmembrane region" description="Helical" evidence="6">
    <location>
        <begin position="47"/>
        <end position="76"/>
    </location>
</feature>
<evidence type="ECO:0000256" key="3">
    <source>
        <dbReference type="ARBA" id="ARBA00022692"/>
    </source>
</evidence>
<sequence length="199" mass="21188">MGVADPAEGDEEPLPLFALRPAPAPTGIFIIPVSHHSPMNMPRSRTAILFIACIALPLIVGVAGSVFTVGSIAGWYVGLNKPVFTPPAWVFAPAWTVLYILMGCALFFVVKEGTGTSLARQGLILFFAQLALNFGWSLVFFGIHAVAAALAVLLLLIVLIAATTLVFRRISVPAAWLLVPYLVWCCFAASLNAGILLLN</sequence>
<evidence type="ECO:0000256" key="1">
    <source>
        <dbReference type="ARBA" id="ARBA00004141"/>
    </source>
</evidence>
<dbReference type="PANTHER" id="PTHR10057">
    <property type="entry name" value="PERIPHERAL-TYPE BENZODIAZEPINE RECEPTOR"/>
    <property type="match status" value="1"/>
</dbReference>
<evidence type="ECO:0000256" key="5">
    <source>
        <dbReference type="ARBA" id="ARBA00023136"/>
    </source>
</evidence>
<evidence type="ECO:0000256" key="4">
    <source>
        <dbReference type="ARBA" id="ARBA00022989"/>
    </source>
</evidence>
<comment type="similarity">
    <text evidence="2">Belongs to the TspO/BZRP family.</text>
</comment>
<dbReference type="HOGENOM" id="CLU_091805_2_0_2"/>
<dbReference type="InterPro" id="IPR004307">
    <property type="entry name" value="TspO_MBR"/>
</dbReference>
<keyword evidence="8" id="KW-1185">Reference proteome</keyword>
<feature type="transmembrane region" description="Helical" evidence="6">
    <location>
        <begin position="88"/>
        <end position="110"/>
    </location>
</feature>
<reference evidence="8" key="1">
    <citation type="journal article" date="2015" name="Microbiology">
        <title>Genome of Methanoregula boonei 6A8 reveals adaptations to oligotrophic peatland environments.</title>
        <authorList>
            <person name="Braeuer S."/>
            <person name="Cadillo-Quiroz H."/>
            <person name="Kyrpides N."/>
            <person name="Woyke T."/>
            <person name="Goodwin L."/>
            <person name="Detter C."/>
            <person name="Podell S."/>
            <person name="Yavitt J.B."/>
            <person name="Zinder S.H."/>
        </authorList>
    </citation>
    <scope>NUCLEOTIDE SEQUENCE [LARGE SCALE GENOMIC DNA]</scope>
    <source>
        <strain evidence="8">DSM 21154 / JCM 14090 / 6A8</strain>
    </source>
</reference>
<protein>
    <submittedName>
        <fullName evidence="7">TspO and MBR like protein</fullName>
    </submittedName>
</protein>
<dbReference type="STRING" id="456442.Mboo_0619"/>
<feature type="transmembrane region" description="Helical" evidence="6">
    <location>
        <begin position="174"/>
        <end position="198"/>
    </location>
</feature>
<keyword evidence="5 6" id="KW-0472">Membrane</keyword>
<dbReference type="Gene3D" id="1.20.1260.100">
    <property type="entry name" value="TspO/MBR protein"/>
    <property type="match status" value="1"/>
</dbReference>
<dbReference type="CDD" id="cd15904">
    <property type="entry name" value="TSPO_MBR"/>
    <property type="match status" value="1"/>
</dbReference>
<dbReference type="PANTHER" id="PTHR10057:SF0">
    <property type="entry name" value="TRANSLOCATOR PROTEIN"/>
    <property type="match status" value="1"/>
</dbReference>
<dbReference type="GO" id="GO:0033013">
    <property type="term" value="P:tetrapyrrole metabolic process"/>
    <property type="evidence" value="ECO:0007669"/>
    <property type="project" value="UniProtKB-ARBA"/>
</dbReference>
<evidence type="ECO:0000256" key="6">
    <source>
        <dbReference type="SAM" id="Phobius"/>
    </source>
</evidence>
<dbReference type="eggNOG" id="arCOG04434">
    <property type="taxonomic scope" value="Archaea"/>
</dbReference>
<feature type="transmembrane region" description="Helical" evidence="6">
    <location>
        <begin position="147"/>
        <end position="167"/>
    </location>
</feature>
<proteinExistence type="inferred from homology"/>
<name>A7I5X6_METB6</name>